<reference evidence="2" key="2">
    <citation type="submission" date="2017-10" db="EMBL/GenBank/DDBJ databases">
        <title>Ladona fulva Genome sequencing and assembly.</title>
        <authorList>
            <person name="Murali S."/>
            <person name="Richards S."/>
            <person name="Bandaranaike D."/>
            <person name="Bellair M."/>
            <person name="Blankenburg K."/>
            <person name="Chao H."/>
            <person name="Dinh H."/>
            <person name="Doddapaneni H."/>
            <person name="Dugan-Rocha S."/>
            <person name="Elkadiri S."/>
            <person name="Gnanaolivu R."/>
            <person name="Hernandez B."/>
            <person name="Skinner E."/>
            <person name="Javaid M."/>
            <person name="Lee S."/>
            <person name="Li M."/>
            <person name="Ming W."/>
            <person name="Munidasa M."/>
            <person name="Muniz J."/>
            <person name="Nguyen L."/>
            <person name="Hughes D."/>
            <person name="Osuji N."/>
            <person name="Pu L.-L."/>
            <person name="Puazo M."/>
            <person name="Qu C."/>
            <person name="Quiroz J."/>
            <person name="Raj R."/>
            <person name="Weissenberger G."/>
            <person name="Xin Y."/>
            <person name="Zou X."/>
            <person name="Han Y."/>
            <person name="Worley K."/>
            <person name="Muzny D."/>
            <person name="Gibbs R."/>
        </authorList>
    </citation>
    <scope>NUCLEOTIDE SEQUENCE</scope>
    <source>
        <strain evidence="2">Sampled in the wild</strain>
    </source>
</reference>
<evidence type="ECO:0008006" key="4">
    <source>
        <dbReference type="Google" id="ProtNLM"/>
    </source>
</evidence>
<reference evidence="2" key="1">
    <citation type="submission" date="2013-04" db="EMBL/GenBank/DDBJ databases">
        <authorList>
            <person name="Qu J."/>
            <person name="Murali S.C."/>
            <person name="Bandaranaike D."/>
            <person name="Bellair M."/>
            <person name="Blankenburg K."/>
            <person name="Chao H."/>
            <person name="Dinh H."/>
            <person name="Doddapaneni H."/>
            <person name="Downs B."/>
            <person name="Dugan-Rocha S."/>
            <person name="Elkadiri S."/>
            <person name="Gnanaolivu R.D."/>
            <person name="Hernandez B."/>
            <person name="Javaid M."/>
            <person name="Jayaseelan J.C."/>
            <person name="Lee S."/>
            <person name="Li M."/>
            <person name="Ming W."/>
            <person name="Munidasa M."/>
            <person name="Muniz J."/>
            <person name="Nguyen L."/>
            <person name="Ongeri F."/>
            <person name="Osuji N."/>
            <person name="Pu L.-L."/>
            <person name="Puazo M."/>
            <person name="Qu C."/>
            <person name="Quiroz J."/>
            <person name="Raj R."/>
            <person name="Weissenberger G."/>
            <person name="Xin Y."/>
            <person name="Zou X."/>
            <person name="Han Y."/>
            <person name="Richards S."/>
            <person name="Worley K."/>
            <person name="Muzny D."/>
            <person name="Gibbs R."/>
        </authorList>
    </citation>
    <scope>NUCLEOTIDE SEQUENCE</scope>
    <source>
        <strain evidence="2">Sampled in the wild</strain>
    </source>
</reference>
<dbReference type="PANTHER" id="PTHR46060:SF1">
    <property type="entry name" value="MARINER MOS1 TRANSPOSASE-LIKE PROTEIN"/>
    <property type="match status" value="1"/>
</dbReference>
<dbReference type="EMBL" id="KZ309128">
    <property type="protein sequence ID" value="KAG8237140.1"/>
    <property type="molecule type" value="Genomic_DNA"/>
</dbReference>
<feature type="signal peptide" evidence="1">
    <location>
        <begin position="1"/>
        <end position="21"/>
    </location>
</feature>
<evidence type="ECO:0000313" key="3">
    <source>
        <dbReference type="Proteomes" id="UP000792457"/>
    </source>
</evidence>
<protein>
    <recommendedName>
        <fullName evidence="4">Transposase</fullName>
    </recommendedName>
</protein>
<gene>
    <name evidence="2" type="ORF">J437_LFUL011188</name>
</gene>
<organism evidence="2 3">
    <name type="scientific">Ladona fulva</name>
    <name type="common">Scarce chaser dragonfly</name>
    <name type="synonym">Libellula fulva</name>
    <dbReference type="NCBI Taxonomy" id="123851"/>
    <lineage>
        <taxon>Eukaryota</taxon>
        <taxon>Metazoa</taxon>
        <taxon>Ecdysozoa</taxon>
        <taxon>Arthropoda</taxon>
        <taxon>Hexapoda</taxon>
        <taxon>Insecta</taxon>
        <taxon>Pterygota</taxon>
        <taxon>Palaeoptera</taxon>
        <taxon>Odonata</taxon>
        <taxon>Epiprocta</taxon>
        <taxon>Anisoptera</taxon>
        <taxon>Libelluloidea</taxon>
        <taxon>Libellulidae</taxon>
        <taxon>Ladona</taxon>
    </lineage>
</organism>
<dbReference type="AlphaFoldDB" id="A0A8K0P5X6"/>
<name>A0A8K0P5X6_LADFU</name>
<comment type="caution">
    <text evidence="2">The sequence shown here is derived from an EMBL/GenBank/DDBJ whole genome shotgun (WGS) entry which is preliminary data.</text>
</comment>
<keyword evidence="3" id="KW-1185">Reference proteome</keyword>
<dbReference type="InterPro" id="IPR036397">
    <property type="entry name" value="RNaseH_sf"/>
</dbReference>
<dbReference type="Proteomes" id="UP000792457">
    <property type="component" value="Unassembled WGS sequence"/>
</dbReference>
<evidence type="ECO:0000256" key="1">
    <source>
        <dbReference type="SAM" id="SignalP"/>
    </source>
</evidence>
<feature type="chain" id="PRO_5035470545" description="Transposase" evidence="1">
    <location>
        <begin position="22"/>
        <end position="116"/>
    </location>
</feature>
<proteinExistence type="predicted"/>
<sequence>MRPHTALALVLLDSFGWDVLNHPSNSPDLVPSDYNLFTSLMAHMGGIKFSINEQVQKEVLKWGKGLAGEFFEGGIKKIVPRLTTCIEWDGDYVEKQSTSVSTISRSFFSNTFFLKI</sequence>
<accession>A0A8K0P5X6</accession>
<dbReference type="PANTHER" id="PTHR46060">
    <property type="entry name" value="MARINER MOS1 TRANSPOSASE-LIKE PROTEIN"/>
    <property type="match status" value="1"/>
</dbReference>
<dbReference type="InterPro" id="IPR052709">
    <property type="entry name" value="Transposase-MT_Hybrid"/>
</dbReference>
<evidence type="ECO:0000313" key="2">
    <source>
        <dbReference type="EMBL" id="KAG8237140.1"/>
    </source>
</evidence>
<dbReference type="Gene3D" id="3.30.420.10">
    <property type="entry name" value="Ribonuclease H-like superfamily/Ribonuclease H"/>
    <property type="match status" value="1"/>
</dbReference>
<dbReference type="OrthoDB" id="616263at2759"/>
<dbReference type="GO" id="GO:0003676">
    <property type="term" value="F:nucleic acid binding"/>
    <property type="evidence" value="ECO:0007669"/>
    <property type="project" value="InterPro"/>
</dbReference>
<keyword evidence="1" id="KW-0732">Signal</keyword>